<proteinExistence type="inferred from homology"/>
<accession>A0A916U6I7</accession>
<protein>
    <submittedName>
        <fullName evidence="2">Transcriptional regulator</fullName>
    </submittedName>
</protein>
<dbReference type="InterPro" id="IPR003735">
    <property type="entry name" value="Metal_Tscrpt_repr"/>
</dbReference>
<evidence type="ECO:0000313" key="2">
    <source>
        <dbReference type="EMBL" id="GGC61044.1"/>
    </source>
</evidence>
<comment type="caution">
    <text evidence="2">The sequence shown here is derived from an EMBL/GenBank/DDBJ whole genome shotgun (WGS) entry which is preliminary data.</text>
</comment>
<dbReference type="PANTHER" id="PTHR33677:SF5">
    <property type="entry name" value="TRANSCRIPTIONAL REPRESSOR FRMR"/>
    <property type="match status" value="1"/>
</dbReference>
<reference evidence="2" key="1">
    <citation type="journal article" date="2014" name="Int. J. Syst. Evol. Microbiol.">
        <title>Complete genome sequence of Corynebacterium casei LMG S-19264T (=DSM 44701T), isolated from a smear-ripened cheese.</title>
        <authorList>
            <consortium name="US DOE Joint Genome Institute (JGI-PGF)"/>
            <person name="Walter F."/>
            <person name="Albersmeier A."/>
            <person name="Kalinowski J."/>
            <person name="Ruckert C."/>
        </authorList>
    </citation>
    <scope>NUCLEOTIDE SEQUENCE</scope>
    <source>
        <strain evidence="2">CGMCC 1.12919</strain>
    </source>
</reference>
<name>A0A916U6I7_9HYPH</name>
<organism evidence="2 3">
    <name type="scientific">Chelatococcus reniformis</name>
    <dbReference type="NCBI Taxonomy" id="1494448"/>
    <lineage>
        <taxon>Bacteria</taxon>
        <taxon>Pseudomonadati</taxon>
        <taxon>Pseudomonadota</taxon>
        <taxon>Alphaproteobacteria</taxon>
        <taxon>Hyphomicrobiales</taxon>
        <taxon>Chelatococcaceae</taxon>
        <taxon>Chelatococcus</taxon>
    </lineage>
</organism>
<gene>
    <name evidence="2" type="ORF">GCM10010994_19550</name>
</gene>
<dbReference type="Gene3D" id="1.20.58.1000">
    <property type="entry name" value="Metal-sensitive repressor, helix protomer"/>
    <property type="match status" value="1"/>
</dbReference>
<dbReference type="GO" id="GO:0046872">
    <property type="term" value="F:metal ion binding"/>
    <property type="evidence" value="ECO:0007669"/>
    <property type="project" value="InterPro"/>
</dbReference>
<dbReference type="CDD" id="cd10153">
    <property type="entry name" value="RcnR-FrmR-like_DUF156"/>
    <property type="match status" value="1"/>
</dbReference>
<dbReference type="Pfam" id="PF02583">
    <property type="entry name" value="Trns_repr_metal"/>
    <property type="match status" value="1"/>
</dbReference>
<dbReference type="EMBL" id="BMGG01000003">
    <property type="protein sequence ID" value="GGC61044.1"/>
    <property type="molecule type" value="Genomic_DNA"/>
</dbReference>
<evidence type="ECO:0000313" key="3">
    <source>
        <dbReference type="Proteomes" id="UP000637002"/>
    </source>
</evidence>
<dbReference type="RefSeq" id="WP_188608962.1">
    <property type="nucleotide sequence ID" value="NZ_BMGG01000003.1"/>
</dbReference>
<sequence length="90" mass="9925">MGHMLREKPKLLARVRRLKGQMEAIERALEAEAPCAEVLNLVASVRGAVNGLTAELIEDHLRAHVVEAADAEAWRAGAEELIAVVRTYLR</sequence>
<dbReference type="PANTHER" id="PTHR33677">
    <property type="entry name" value="TRANSCRIPTIONAL REPRESSOR FRMR-RELATED"/>
    <property type="match status" value="1"/>
</dbReference>
<evidence type="ECO:0000256" key="1">
    <source>
        <dbReference type="ARBA" id="ARBA00005260"/>
    </source>
</evidence>
<reference evidence="2" key="2">
    <citation type="submission" date="2020-09" db="EMBL/GenBank/DDBJ databases">
        <authorList>
            <person name="Sun Q."/>
            <person name="Zhou Y."/>
        </authorList>
    </citation>
    <scope>NUCLEOTIDE SEQUENCE</scope>
    <source>
        <strain evidence="2">CGMCC 1.12919</strain>
    </source>
</reference>
<dbReference type="GO" id="GO:0003677">
    <property type="term" value="F:DNA binding"/>
    <property type="evidence" value="ECO:0007669"/>
    <property type="project" value="InterPro"/>
</dbReference>
<dbReference type="GO" id="GO:0045892">
    <property type="term" value="P:negative regulation of DNA-templated transcription"/>
    <property type="evidence" value="ECO:0007669"/>
    <property type="project" value="UniProtKB-ARBA"/>
</dbReference>
<dbReference type="InterPro" id="IPR038390">
    <property type="entry name" value="Metal_Tscrpt_repr_sf"/>
</dbReference>
<dbReference type="Proteomes" id="UP000637002">
    <property type="component" value="Unassembled WGS sequence"/>
</dbReference>
<comment type="similarity">
    <text evidence="1">Belongs to the FrmR/RcnR family.</text>
</comment>
<keyword evidence="3" id="KW-1185">Reference proteome</keyword>
<dbReference type="AlphaFoldDB" id="A0A916U6I7"/>